<evidence type="ECO:0000313" key="3">
    <source>
        <dbReference type="Proteomes" id="UP000184196"/>
    </source>
</evidence>
<dbReference type="EMBL" id="FQUW01000053">
    <property type="protein sequence ID" value="SHF68775.1"/>
    <property type="molecule type" value="Genomic_DNA"/>
</dbReference>
<gene>
    <name evidence="2" type="ORF">SAMN02745218_02881</name>
</gene>
<reference evidence="3" key="1">
    <citation type="submission" date="2016-11" db="EMBL/GenBank/DDBJ databases">
        <authorList>
            <person name="Varghese N."/>
            <person name="Submissions S."/>
        </authorList>
    </citation>
    <scope>NUCLEOTIDE SEQUENCE [LARGE SCALE GENOMIC DNA]</scope>
    <source>
        <strain evidence="3">DSM 11792</strain>
    </source>
</reference>
<name>A0A1M5DPE6_9FIRM</name>
<keyword evidence="3" id="KW-1185">Reference proteome</keyword>
<dbReference type="Proteomes" id="UP000184196">
    <property type="component" value="Unassembled WGS sequence"/>
</dbReference>
<evidence type="ECO:0000313" key="2">
    <source>
        <dbReference type="EMBL" id="SHF68775.1"/>
    </source>
</evidence>
<dbReference type="AlphaFoldDB" id="A0A1M5DPE6"/>
<sequence>MRTASNRLNLNDVGDFIGPREVARILGIAEARAYQLVRSQGFPAKQIGRRWIINKQAFIDWWNREAK</sequence>
<evidence type="ECO:0000259" key="1">
    <source>
        <dbReference type="Pfam" id="PF12728"/>
    </source>
</evidence>
<organism evidence="2 3">
    <name type="scientific">Desulfofundulus australicus DSM 11792</name>
    <dbReference type="NCBI Taxonomy" id="1121425"/>
    <lineage>
        <taxon>Bacteria</taxon>
        <taxon>Bacillati</taxon>
        <taxon>Bacillota</taxon>
        <taxon>Clostridia</taxon>
        <taxon>Eubacteriales</taxon>
        <taxon>Peptococcaceae</taxon>
        <taxon>Desulfofundulus</taxon>
    </lineage>
</organism>
<protein>
    <submittedName>
        <fullName evidence="2">DNA binding domain-containing protein, excisionase family</fullName>
    </submittedName>
</protein>
<dbReference type="InterPro" id="IPR041657">
    <property type="entry name" value="HTH_17"/>
</dbReference>
<feature type="domain" description="Helix-turn-helix" evidence="1">
    <location>
        <begin position="19"/>
        <end position="64"/>
    </location>
</feature>
<dbReference type="RefSeq" id="WP_073167520.1">
    <property type="nucleotide sequence ID" value="NZ_FQUW01000053.1"/>
</dbReference>
<proteinExistence type="predicted"/>
<accession>A0A1M5DPE6</accession>
<dbReference type="Pfam" id="PF12728">
    <property type="entry name" value="HTH_17"/>
    <property type="match status" value="1"/>
</dbReference>
<dbReference type="OrthoDB" id="1684751at2"/>